<accession>A0A1I4Y6F6</accession>
<dbReference type="InterPro" id="IPR016181">
    <property type="entry name" value="Acyl_CoA_acyltransferase"/>
</dbReference>
<feature type="domain" description="N-acetyltransferase" evidence="1">
    <location>
        <begin position="120"/>
        <end position="202"/>
    </location>
</feature>
<dbReference type="EMBL" id="RBXX01000002">
    <property type="protein sequence ID" value="RKT82544.1"/>
    <property type="molecule type" value="Genomic_DNA"/>
</dbReference>
<dbReference type="PANTHER" id="PTHR42791">
    <property type="entry name" value="GNAT FAMILY ACETYLTRANSFERASE"/>
    <property type="match status" value="1"/>
</dbReference>
<name>A0A1I4Y6F6_9PSEU</name>
<gene>
    <name evidence="2" type="ORF">ATL45_0795</name>
    <name evidence="3" type="ORF">SAMN05421805_10410</name>
</gene>
<dbReference type="Proteomes" id="UP000199398">
    <property type="component" value="Unassembled WGS sequence"/>
</dbReference>
<dbReference type="InterPro" id="IPR000182">
    <property type="entry name" value="GNAT_dom"/>
</dbReference>
<dbReference type="SUPFAM" id="SSF55729">
    <property type="entry name" value="Acyl-CoA N-acyltransferases (Nat)"/>
    <property type="match status" value="1"/>
</dbReference>
<evidence type="ECO:0000313" key="4">
    <source>
        <dbReference type="Proteomes" id="UP000199398"/>
    </source>
</evidence>
<proteinExistence type="predicted"/>
<evidence type="ECO:0000313" key="2">
    <source>
        <dbReference type="EMBL" id="RKT82544.1"/>
    </source>
</evidence>
<dbReference type="PANTHER" id="PTHR42791:SF1">
    <property type="entry name" value="N-ACETYLTRANSFERASE DOMAIN-CONTAINING PROTEIN"/>
    <property type="match status" value="1"/>
</dbReference>
<keyword evidence="3" id="KW-0808">Transferase</keyword>
<protein>
    <submittedName>
        <fullName evidence="3">Acetyltransferase (GNAT) family protein</fullName>
    </submittedName>
</protein>
<dbReference type="Pfam" id="PF00583">
    <property type="entry name" value="Acetyltransf_1"/>
    <property type="match status" value="1"/>
</dbReference>
<dbReference type="Proteomes" id="UP000270697">
    <property type="component" value="Unassembled WGS sequence"/>
</dbReference>
<dbReference type="STRING" id="455193.SAMN05421805_10410"/>
<evidence type="ECO:0000259" key="1">
    <source>
        <dbReference type="PROSITE" id="PS51186"/>
    </source>
</evidence>
<organism evidence="3 4">
    <name type="scientific">Saccharopolyspora antimicrobica</name>
    <dbReference type="NCBI Taxonomy" id="455193"/>
    <lineage>
        <taxon>Bacteria</taxon>
        <taxon>Bacillati</taxon>
        <taxon>Actinomycetota</taxon>
        <taxon>Actinomycetes</taxon>
        <taxon>Pseudonocardiales</taxon>
        <taxon>Pseudonocardiaceae</taxon>
        <taxon>Saccharopolyspora</taxon>
    </lineage>
</organism>
<dbReference type="PROSITE" id="PS51186">
    <property type="entry name" value="GNAT"/>
    <property type="match status" value="1"/>
</dbReference>
<dbReference type="GO" id="GO:0016747">
    <property type="term" value="F:acyltransferase activity, transferring groups other than amino-acyl groups"/>
    <property type="evidence" value="ECO:0007669"/>
    <property type="project" value="InterPro"/>
</dbReference>
<dbReference type="InterPro" id="IPR052523">
    <property type="entry name" value="Trichothecene_AcTrans"/>
</dbReference>
<reference evidence="2 5" key="2">
    <citation type="submission" date="2018-10" db="EMBL/GenBank/DDBJ databases">
        <title>Sequencing the genomes of 1000 actinobacteria strains.</title>
        <authorList>
            <person name="Klenk H.-P."/>
        </authorList>
    </citation>
    <scope>NUCLEOTIDE SEQUENCE [LARGE SCALE GENOMIC DNA]</scope>
    <source>
        <strain evidence="2 5">DSM 45119</strain>
    </source>
</reference>
<evidence type="ECO:0000313" key="5">
    <source>
        <dbReference type="Proteomes" id="UP000270697"/>
    </source>
</evidence>
<dbReference type="EMBL" id="FOUP01000004">
    <property type="protein sequence ID" value="SFN33627.1"/>
    <property type="molecule type" value="Genomic_DNA"/>
</dbReference>
<reference evidence="3 4" key="1">
    <citation type="submission" date="2016-10" db="EMBL/GenBank/DDBJ databases">
        <authorList>
            <person name="de Groot N.N."/>
        </authorList>
    </citation>
    <scope>NUCLEOTIDE SEQUENCE [LARGE SCALE GENOMIC DNA]</scope>
    <source>
        <strain evidence="3 4">CPCC 201259</strain>
    </source>
</reference>
<evidence type="ECO:0000313" key="3">
    <source>
        <dbReference type="EMBL" id="SFN33627.1"/>
    </source>
</evidence>
<dbReference type="CDD" id="cd04301">
    <property type="entry name" value="NAT_SF"/>
    <property type="match status" value="1"/>
</dbReference>
<sequence length="206" mass="22102">MDLDSVGRMVSPARDAVVDELDAAADTLAAAFADYPFTRHTISADDHLDRVRRTQRMYLERIGFPQGQVHVCGEAEAVAVWTTPATDLTVFAGMAAEAQEIAGDRAEAAAAAEQAMAPHRPTEPVWFLATIGVRPGLQGRGLGRAVLEPGLRAADAADVPCFLETSLESNVAFYRKLGFEVTAEVDLPDGGPRTWAMRRPSPGQRG</sequence>
<keyword evidence="5" id="KW-1185">Reference proteome</keyword>
<dbReference type="AlphaFoldDB" id="A0A1I4Y6F6"/>
<dbReference type="Gene3D" id="3.40.630.30">
    <property type="match status" value="1"/>
</dbReference>